<feature type="compositionally biased region" description="Acidic residues" evidence="5">
    <location>
        <begin position="58"/>
        <end position="74"/>
    </location>
</feature>
<dbReference type="Pfam" id="PF05178">
    <property type="entry name" value="Kri1"/>
    <property type="match status" value="1"/>
</dbReference>
<feature type="compositionally biased region" description="Low complexity" evidence="5">
    <location>
        <begin position="688"/>
        <end position="697"/>
    </location>
</feature>
<feature type="region of interest" description="Disordered" evidence="5">
    <location>
        <begin position="627"/>
        <end position="697"/>
    </location>
</feature>
<evidence type="ECO:0000313" key="8">
    <source>
        <dbReference type="EMBL" id="CAE8593570.1"/>
    </source>
</evidence>
<comment type="caution">
    <text evidence="8">The sequence shown here is derived from an EMBL/GenBank/DDBJ whole genome shotgun (WGS) entry which is preliminary data.</text>
</comment>
<feature type="region of interest" description="Disordered" evidence="5">
    <location>
        <begin position="254"/>
        <end position="281"/>
    </location>
</feature>
<organism evidence="8 9">
    <name type="scientific">Polarella glacialis</name>
    <name type="common">Dinoflagellate</name>
    <dbReference type="NCBI Taxonomy" id="89957"/>
    <lineage>
        <taxon>Eukaryota</taxon>
        <taxon>Sar</taxon>
        <taxon>Alveolata</taxon>
        <taxon>Dinophyceae</taxon>
        <taxon>Suessiales</taxon>
        <taxon>Suessiaceae</taxon>
        <taxon>Polarella</taxon>
    </lineage>
</organism>
<keyword evidence="9" id="KW-1185">Reference proteome</keyword>
<dbReference type="InterPro" id="IPR024626">
    <property type="entry name" value="Kri1-like_C"/>
</dbReference>
<dbReference type="OrthoDB" id="10252032at2759"/>
<protein>
    <recommendedName>
        <fullName evidence="10">Kri1-like C-terminal domain-containing protein</fullName>
    </recommendedName>
</protein>
<evidence type="ECO:0008006" key="10">
    <source>
        <dbReference type="Google" id="ProtNLM"/>
    </source>
</evidence>
<proteinExistence type="inferred from homology"/>
<feature type="domain" description="Kri1-like C-terminal" evidence="7">
    <location>
        <begin position="557"/>
        <end position="621"/>
    </location>
</feature>
<dbReference type="Pfam" id="PF00569">
    <property type="entry name" value="ZZ"/>
    <property type="match status" value="1"/>
</dbReference>
<dbReference type="SUPFAM" id="SSF57850">
    <property type="entry name" value="RING/U-box"/>
    <property type="match status" value="1"/>
</dbReference>
<dbReference type="PANTHER" id="PTHR14490">
    <property type="entry name" value="ZINC FINGER, ZZ TYPE"/>
    <property type="match status" value="1"/>
</dbReference>
<dbReference type="InterPro" id="IPR043145">
    <property type="entry name" value="Znf_ZZ_sf"/>
</dbReference>
<dbReference type="AlphaFoldDB" id="A0A813E7J9"/>
<evidence type="ECO:0000256" key="2">
    <source>
        <dbReference type="ARBA" id="ARBA00022723"/>
    </source>
</evidence>
<feature type="region of interest" description="Disordered" evidence="5">
    <location>
        <begin position="44"/>
        <end position="76"/>
    </location>
</feature>
<evidence type="ECO:0000256" key="5">
    <source>
        <dbReference type="SAM" id="MobiDB-lite"/>
    </source>
</evidence>
<dbReference type="GO" id="GO:0030686">
    <property type="term" value="C:90S preribosome"/>
    <property type="evidence" value="ECO:0007669"/>
    <property type="project" value="TreeGrafter"/>
</dbReference>
<feature type="compositionally biased region" description="Acidic residues" evidence="5">
    <location>
        <begin position="269"/>
        <end position="281"/>
    </location>
</feature>
<reference evidence="8" key="1">
    <citation type="submission" date="2021-02" db="EMBL/GenBank/DDBJ databases">
        <authorList>
            <person name="Dougan E. K."/>
            <person name="Rhodes N."/>
            <person name="Thang M."/>
            <person name="Chan C."/>
        </authorList>
    </citation>
    <scope>NUCLEOTIDE SEQUENCE</scope>
</reference>
<dbReference type="GO" id="GO:0000447">
    <property type="term" value="P:endonucleolytic cleavage in ITS1 to separate SSU-rRNA from 5.8S rRNA and LSU-rRNA from tricistronic rRNA transcript (SSU-rRNA, 5.8S rRNA, LSU-rRNA)"/>
    <property type="evidence" value="ECO:0007669"/>
    <property type="project" value="TreeGrafter"/>
</dbReference>
<evidence type="ECO:0000259" key="7">
    <source>
        <dbReference type="Pfam" id="PF12936"/>
    </source>
</evidence>
<dbReference type="GO" id="GO:0008270">
    <property type="term" value="F:zinc ion binding"/>
    <property type="evidence" value="ECO:0007669"/>
    <property type="project" value="UniProtKB-KW"/>
</dbReference>
<keyword evidence="4" id="KW-0862">Zinc</keyword>
<dbReference type="Gene3D" id="3.30.60.90">
    <property type="match status" value="1"/>
</dbReference>
<feature type="compositionally biased region" description="Basic and acidic residues" evidence="5">
    <location>
        <begin position="44"/>
        <end position="57"/>
    </location>
</feature>
<keyword evidence="3" id="KW-0863">Zinc-finger</keyword>
<dbReference type="OMA" id="WDNYDPR"/>
<feature type="domain" description="ZZ-type" evidence="6">
    <location>
        <begin position="489"/>
        <end position="528"/>
    </location>
</feature>
<feature type="compositionally biased region" description="Gly residues" evidence="5">
    <location>
        <begin position="632"/>
        <end position="655"/>
    </location>
</feature>
<accession>A0A813E7J9</accession>
<evidence type="ECO:0000313" key="9">
    <source>
        <dbReference type="Proteomes" id="UP000654075"/>
    </source>
</evidence>
<dbReference type="Proteomes" id="UP000654075">
    <property type="component" value="Unassembled WGS sequence"/>
</dbReference>
<evidence type="ECO:0000256" key="4">
    <source>
        <dbReference type="ARBA" id="ARBA00022833"/>
    </source>
</evidence>
<dbReference type="InterPro" id="IPR000433">
    <property type="entry name" value="Znf_ZZ"/>
</dbReference>
<evidence type="ECO:0000256" key="1">
    <source>
        <dbReference type="ARBA" id="ARBA00007473"/>
    </source>
</evidence>
<evidence type="ECO:0000256" key="3">
    <source>
        <dbReference type="ARBA" id="ARBA00022771"/>
    </source>
</evidence>
<dbReference type="GO" id="GO:0005730">
    <property type="term" value="C:nucleolus"/>
    <property type="evidence" value="ECO:0007669"/>
    <property type="project" value="TreeGrafter"/>
</dbReference>
<feature type="region of interest" description="Disordered" evidence="5">
    <location>
        <begin position="1"/>
        <end position="29"/>
    </location>
</feature>
<dbReference type="EMBL" id="CAJNNV010006398">
    <property type="protein sequence ID" value="CAE8593570.1"/>
    <property type="molecule type" value="Genomic_DNA"/>
</dbReference>
<keyword evidence="2" id="KW-0479">Metal-binding</keyword>
<dbReference type="CDD" id="cd02249">
    <property type="entry name" value="ZZ"/>
    <property type="match status" value="1"/>
</dbReference>
<gene>
    <name evidence="8" type="ORF">PGLA1383_LOCUS12161</name>
</gene>
<dbReference type="InterPro" id="IPR018034">
    <property type="entry name" value="Kri1"/>
</dbReference>
<feature type="non-terminal residue" evidence="8">
    <location>
        <position position="1"/>
    </location>
</feature>
<sequence length="697" mass="78951">MKKKTGKPSKDKKEVDELGELLGDGEAQEQFSLNEKFAAKFNEKKDRQELARARKMMEDEDIGNSSDESSEDEKAELLTGKLESKIFQTLAKIKSKDPSIYDSKKVFFGDDDFKEEEDTKPKNKTKRVNYKDFLRDTLLKEGADAIANEEDAIEKGMKKAQKTPAEEQREMRQSIIDASKEFDDEGDDLFAIRKKTAAEMKDEDAEFASFGGREAARGQDGEEIMTHYWKADEDLDDSEKFLRDYIVNKEWMETGSIQKPDRGGKADLPSDEEEEHLDDVDQYEKDYNFRFEVEEGKQIQGHARFPEASVRERNDKRKRQRQEKASRQETEKIRRVEELKRLKNLKRNEIKRRLEQIREVTGNDESALGKGLLDEDFNPEAHDTEMSKMLGDDYDEKDETLAEQELVQAPEGCEELDVSSDASKALKKTWGIGAGKADGEEGNDDENQWEGWEGEEEEWGEDDDVDNVEEVDDGEDQVDEEEDNPDLWFMCDVCQKGIPAGKRRFDCSVCENYTLCMACFRIRRHPHKFVRKKVPATAMPPENWEAPKVQPGEGRDEEFDELFQLDYEDIIGGDLPVRFKYRKVAPKDFGVSVDDILKKTDRQLNQMVSLKKLRTYRDTEYGEIESWSNSFAGGGRGKAGGKAGGGRGKAGGGFTSKGKGKGKSKEKGGKGKGSGKGSSKGKKGSGSRDGPSKVSTS</sequence>
<feature type="region of interest" description="Disordered" evidence="5">
    <location>
        <begin position="433"/>
        <end position="481"/>
    </location>
</feature>
<dbReference type="Pfam" id="PF12936">
    <property type="entry name" value="Kri1_C"/>
    <property type="match status" value="1"/>
</dbReference>
<feature type="compositionally biased region" description="Acidic residues" evidence="5">
    <location>
        <begin position="440"/>
        <end position="481"/>
    </location>
</feature>
<feature type="compositionally biased region" description="Basic and acidic residues" evidence="5">
    <location>
        <begin position="322"/>
        <end position="332"/>
    </location>
</feature>
<feature type="region of interest" description="Disordered" evidence="5">
    <location>
        <begin position="294"/>
        <end position="332"/>
    </location>
</feature>
<evidence type="ECO:0000259" key="6">
    <source>
        <dbReference type="Pfam" id="PF00569"/>
    </source>
</evidence>
<name>A0A813E7J9_POLGL</name>
<dbReference type="PANTHER" id="PTHR14490:SF5">
    <property type="entry name" value="PROTEIN KRI1 HOMOLOG"/>
    <property type="match status" value="1"/>
</dbReference>
<comment type="similarity">
    <text evidence="1">Belongs to the KRI1 family.</text>
</comment>